<dbReference type="OMA" id="THASNCK"/>
<gene>
    <name evidence="3" type="ORF">BDV34DRAFT_191832</name>
</gene>
<reference evidence="3 4" key="1">
    <citation type="submission" date="2019-04" db="EMBL/GenBank/DDBJ databases">
        <title>Fungal friends and foes A comparative genomics study of 23 Aspergillus species from section Flavi.</title>
        <authorList>
            <consortium name="DOE Joint Genome Institute"/>
            <person name="Kjaerbolling I."/>
            <person name="Vesth T.C."/>
            <person name="Frisvad J.C."/>
            <person name="Nybo J.L."/>
            <person name="Theobald S."/>
            <person name="Kildgaard S."/>
            <person name="Petersen T.I."/>
            <person name="Kuo A."/>
            <person name="Sato A."/>
            <person name="Lyhne E.K."/>
            <person name="Kogle M.E."/>
            <person name="Wiebenga A."/>
            <person name="Kun R.S."/>
            <person name="Lubbers R.J."/>
            <person name="Makela M.R."/>
            <person name="Barry K."/>
            <person name="Chovatia M."/>
            <person name="Clum A."/>
            <person name="Daum C."/>
            <person name="Haridas S."/>
            <person name="He G."/>
            <person name="LaButti K."/>
            <person name="Lipzen A."/>
            <person name="Mondo S."/>
            <person name="Pangilinan J."/>
            <person name="Riley R."/>
            <person name="Salamov A."/>
            <person name="Simmons B.A."/>
            <person name="Magnuson J.K."/>
            <person name="Henrissat B."/>
            <person name="Mortensen U.H."/>
            <person name="Larsen T.O."/>
            <person name="De vries R.P."/>
            <person name="Grigoriev I.V."/>
            <person name="Machida M."/>
            <person name="Baker S.E."/>
            <person name="Andersen M.R."/>
        </authorList>
    </citation>
    <scope>NUCLEOTIDE SEQUENCE [LARGE SCALE GENOMIC DNA]</scope>
    <source>
        <strain evidence="3 4">CBS 117618</strain>
    </source>
</reference>
<protein>
    <submittedName>
        <fullName evidence="3">Uncharacterized protein</fullName>
    </submittedName>
</protein>
<name>A0A5N6DRL0_ASPPA</name>
<dbReference type="AlphaFoldDB" id="A0A5N6DRL0"/>
<feature type="region of interest" description="Disordered" evidence="2">
    <location>
        <begin position="87"/>
        <end position="164"/>
    </location>
</feature>
<keyword evidence="4" id="KW-1185">Reference proteome</keyword>
<dbReference type="Proteomes" id="UP000326532">
    <property type="component" value="Unassembled WGS sequence"/>
</dbReference>
<accession>A0A5N6DRL0</accession>
<feature type="coiled-coil region" evidence="1">
    <location>
        <begin position="177"/>
        <end position="224"/>
    </location>
</feature>
<evidence type="ECO:0000256" key="2">
    <source>
        <dbReference type="SAM" id="MobiDB-lite"/>
    </source>
</evidence>
<evidence type="ECO:0000256" key="1">
    <source>
        <dbReference type="SAM" id="Coils"/>
    </source>
</evidence>
<proteinExistence type="predicted"/>
<evidence type="ECO:0000313" key="4">
    <source>
        <dbReference type="Proteomes" id="UP000326532"/>
    </source>
</evidence>
<feature type="compositionally biased region" description="Basic and acidic residues" evidence="2">
    <location>
        <begin position="31"/>
        <end position="59"/>
    </location>
</feature>
<keyword evidence="1" id="KW-0175">Coiled coil</keyword>
<feature type="region of interest" description="Disordered" evidence="2">
    <location>
        <begin position="1"/>
        <end position="66"/>
    </location>
</feature>
<dbReference type="VEuPathDB" id="FungiDB:BDV34DRAFT_191832"/>
<organism evidence="3 4">
    <name type="scientific">Aspergillus parasiticus</name>
    <dbReference type="NCBI Taxonomy" id="5067"/>
    <lineage>
        <taxon>Eukaryota</taxon>
        <taxon>Fungi</taxon>
        <taxon>Dikarya</taxon>
        <taxon>Ascomycota</taxon>
        <taxon>Pezizomycotina</taxon>
        <taxon>Eurotiomycetes</taxon>
        <taxon>Eurotiomycetidae</taxon>
        <taxon>Eurotiales</taxon>
        <taxon>Aspergillaceae</taxon>
        <taxon>Aspergillus</taxon>
        <taxon>Aspergillus subgen. Circumdati</taxon>
    </lineage>
</organism>
<sequence>MRALSPSFSPHILPKPSAFYDRRSQNMAQHTADKKEHMEAGRKSSHDYDAEHAQKEHGISRGMLGRSATRIHTKKSLLGCGFVARTFNQGQGPRSEQDSESNAEHATHRKNKSKSGGSPPMKPSQIMEEHPEHNPSELGDSEGVHSSTKIEPAQVPRTRDGKVKQMESHIVALARGITELDNDRKRLQAQVRSARSGSWVTKSSRQIREELSSLEAAMRQWAENYCVAEIRALDSLPIEEKDAILERLGGYCAQVDWTTLIEKAPTMADKIPALLMQALLAKDIFGSIFANPFFAFGESKEPSTAHSSQTLSYLYASMLEVNKEEAHIWRSQTLRLLATPPPNSVHNAPLRAKVEAITSELAVEFLAGPVQLLFRHRNDSWAIQRNQELYQLYHTAGELAISLWTQRSFMRCYCMDELPIFRAEHPVMSAHALHRQHGNDAKLDGKNALIIVHPAIVAFGNEYAEHYDLCKVWAKGIILVDEHA</sequence>
<dbReference type="EMBL" id="ML734956">
    <property type="protein sequence ID" value="KAB8207514.1"/>
    <property type="molecule type" value="Genomic_DNA"/>
</dbReference>
<evidence type="ECO:0000313" key="3">
    <source>
        <dbReference type="EMBL" id="KAB8207514.1"/>
    </source>
</evidence>